<dbReference type="CDD" id="cd00009">
    <property type="entry name" value="AAA"/>
    <property type="match status" value="1"/>
</dbReference>
<dbReference type="Gene3D" id="3.40.50.300">
    <property type="entry name" value="P-loop containing nucleotide triphosphate hydrolases"/>
    <property type="match status" value="1"/>
</dbReference>
<dbReference type="SUPFAM" id="SSF52540">
    <property type="entry name" value="P-loop containing nucleoside triphosphate hydrolases"/>
    <property type="match status" value="1"/>
</dbReference>
<gene>
    <name evidence="1" type="ORF">SAMN05216544_0887</name>
</gene>
<accession>A0A1G9VAN4</accession>
<dbReference type="PANTHER" id="PTHR42935:SF1">
    <property type="entry name" value="SLR0930 PROTEIN"/>
    <property type="match status" value="1"/>
</dbReference>
<protein>
    <submittedName>
        <fullName evidence="1">Uncharacterized protein</fullName>
    </submittedName>
</protein>
<dbReference type="Pfam" id="PF05673">
    <property type="entry name" value="DUF815"/>
    <property type="match status" value="1"/>
</dbReference>
<sequence>MYQEVSDLLIFSNIKRDSILYKMSDIFKDFSTKDYDKSELTNRIYNEIRRLLEISTDFGFDENLWHNYITYLLISTETPFSVTCEKVGANEGSVNILAKSDFENFYKIFNYDFSEIEEKLSIKVFDIISNYKAVKKSTLVYNANVSEKVRNLSRQLETAKSGEDFFKFVTEFYKAFGVGMYGLNKAFRIKDTNDEVSLIPINNMDTVVLDDLVGYDIQKKKLIENTEAFVKGRKANNCLLYGDSGTGKSTSIKAIVNMYYNEGLRMIEIYKHQFKDLSSVIAMIKNRNYKFIIYMDDLSFEEFEIEYKFLKAVIEGGVETRPDNILIYATSNRRHIIKETWKDRNDVEIDNGIHKSDNMEEKLSLVNRFGCQIYFGKPAKKEFQDIVIELAKKNDIKLELDELLLEANKWEIAHGGFSGRTAQQFINHCLSISD</sequence>
<dbReference type="InterPro" id="IPR027417">
    <property type="entry name" value="P-loop_NTPase"/>
</dbReference>
<dbReference type="EMBL" id="FNHZ01000002">
    <property type="protein sequence ID" value="SDM69288.1"/>
    <property type="molecule type" value="Genomic_DNA"/>
</dbReference>
<dbReference type="OrthoDB" id="9812140at2"/>
<organism evidence="1 2">
    <name type="scientific">Lachnospira pectinoschiza</name>
    <dbReference type="NCBI Taxonomy" id="28052"/>
    <lineage>
        <taxon>Bacteria</taxon>
        <taxon>Bacillati</taxon>
        <taxon>Bacillota</taxon>
        <taxon>Clostridia</taxon>
        <taxon>Lachnospirales</taxon>
        <taxon>Lachnospiraceae</taxon>
        <taxon>Lachnospira</taxon>
    </lineage>
</organism>
<keyword evidence="2" id="KW-1185">Reference proteome</keyword>
<dbReference type="InterPro" id="IPR008533">
    <property type="entry name" value="DUF815"/>
</dbReference>
<name>A0A1G9VAN4_9FIRM</name>
<evidence type="ECO:0000313" key="1">
    <source>
        <dbReference type="EMBL" id="SDM69288.1"/>
    </source>
</evidence>
<proteinExistence type="predicted"/>
<evidence type="ECO:0000313" key="2">
    <source>
        <dbReference type="Proteomes" id="UP000187651"/>
    </source>
</evidence>
<dbReference type="PANTHER" id="PTHR42935">
    <property type="entry name" value="SLR0930 PROTEIN"/>
    <property type="match status" value="1"/>
</dbReference>
<dbReference type="AlphaFoldDB" id="A0A1G9VAN4"/>
<reference evidence="2" key="1">
    <citation type="submission" date="2016-10" db="EMBL/GenBank/DDBJ databases">
        <authorList>
            <person name="Varghese N."/>
            <person name="Submissions S."/>
        </authorList>
    </citation>
    <scope>NUCLEOTIDE SEQUENCE [LARGE SCALE GENOMIC DNA]</scope>
    <source>
        <strain evidence="2">M83</strain>
    </source>
</reference>
<dbReference type="RefSeq" id="WP_074521125.1">
    <property type="nucleotide sequence ID" value="NZ_FNHZ01000002.1"/>
</dbReference>
<dbReference type="Proteomes" id="UP000187651">
    <property type="component" value="Unassembled WGS sequence"/>
</dbReference>